<evidence type="ECO:0000313" key="7">
    <source>
        <dbReference type="Proteomes" id="UP000286594"/>
    </source>
</evidence>
<dbReference type="InterPro" id="IPR000847">
    <property type="entry name" value="LysR_HTH_N"/>
</dbReference>
<organism evidence="6 7">
    <name type="scientific">Paenirhodobacter ferrireducens</name>
    <dbReference type="NCBI Taxonomy" id="1215032"/>
    <lineage>
        <taxon>Bacteria</taxon>
        <taxon>Pseudomonadati</taxon>
        <taxon>Pseudomonadota</taxon>
        <taxon>Alphaproteobacteria</taxon>
        <taxon>Rhodobacterales</taxon>
        <taxon>Rhodobacter group</taxon>
        <taxon>Paenirhodobacter</taxon>
    </lineage>
</organism>
<dbReference type="OrthoDB" id="9803030at2"/>
<dbReference type="Proteomes" id="UP000286594">
    <property type="component" value="Unassembled WGS sequence"/>
</dbReference>
<comment type="caution">
    <text evidence="6">The sequence shown here is derived from an EMBL/GenBank/DDBJ whole genome shotgun (WGS) entry which is preliminary data.</text>
</comment>
<dbReference type="Gene3D" id="1.10.10.10">
    <property type="entry name" value="Winged helix-like DNA-binding domain superfamily/Winged helix DNA-binding domain"/>
    <property type="match status" value="1"/>
</dbReference>
<reference evidence="6 7" key="1">
    <citation type="submission" date="2019-01" db="EMBL/GenBank/DDBJ databases">
        <title>Sinorhodobacter populi sp. nov. isolated from the symptomatic bark tissue of Populus euramericana canker.</title>
        <authorList>
            <person name="Xu G."/>
        </authorList>
    </citation>
    <scope>NUCLEOTIDE SEQUENCE [LARGE SCALE GENOMIC DNA]</scope>
    <source>
        <strain evidence="6 7">CCTCC AB2012026</strain>
    </source>
</reference>
<evidence type="ECO:0000256" key="1">
    <source>
        <dbReference type="ARBA" id="ARBA00009437"/>
    </source>
</evidence>
<name>A0A443LGJ7_9RHOB</name>
<protein>
    <submittedName>
        <fullName evidence="6">LysR family transcriptional regulator</fullName>
    </submittedName>
</protein>
<dbReference type="Pfam" id="PF03466">
    <property type="entry name" value="LysR_substrate"/>
    <property type="match status" value="1"/>
</dbReference>
<dbReference type="GO" id="GO:0005829">
    <property type="term" value="C:cytosol"/>
    <property type="evidence" value="ECO:0007669"/>
    <property type="project" value="TreeGrafter"/>
</dbReference>
<dbReference type="Pfam" id="PF00126">
    <property type="entry name" value="HTH_1"/>
    <property type="match status" value="1"/>
</dbReference>
<keyword evidence="7" id="KW-1185">Reference proteome</keyword>
<dbReference type="InterPro" id="IPR036388">
    <property type="entry name" value="WH-like_DNA-bd_sf"/>
</dbReference>
<evidence type="ECO:0000256" key="4">
    <source>
        <dbReference type="ARBA" id="ARBA00023163"/>
    </source>
</evidence>
<evidence type="ECO:0000259" key="5">
    <source>
        <dbReference type="PROSITE" id="PS50931"/>
    </source>
</evidence>
<dbReference type="AlphaFoldDB" id="A0A443LGJ7"/>
<keyword evidence="2" id="KW-0805">Transcription regulation</keyword>
<dbReference type="SUPFAM" id="SSF46785">
    <property type="entry name" value="Winged helix' DNA-binding domain"/>
    <property type="match status" value="1"/>
</dbReference>
<keyword evidence="3" id="KW-0238">DNA-binding</keyword>
<evidence type="ECO:0000313" key="6">
    <source>
        <dbReference type="EMBL" id="RWR48311.1"/>
    </source>
</evidence>
<dbReference type="GO" id="GO:0003700">
    <property type="term" value="F:DNA-binding transcription factor activity"/>
    <property type="evidence" value="ECO:0007669"/>
    <property type="project" value="InterPro"/>
</dbReference>
<keyword evidence="4" id="KW-0804">Transcription</keyword>
<gene>
    <name evidence="6" type="ORF">EOW65_10345</name>
</gene>
<dbReference type="PROSITE" id="PS50931">
    <property type="entry name" value="HTH_LYSR"/>
    <property type="match status" value="1"/>
</dbReference>
<sequence length="313" mass="34214">MVCCMAEFLQNMRPAQSRLVLEVATHGQLQVAAVVCGMTQPAASRMLAEIEAQLGVRLFLRTPKGMEPTPEGALIAHHARRIVHDHALMSAEFDEMAAGRGGAVRVGAVTGPALGQLVPAIRWLKARAPQIDVSVEVAPSGVLVQALERGDLDFALARLPPRVDDRAFELEPARDEIVRLMVRDGHPHLGRGPVSVRDLHGLPWILQDHGTPIRLAIDSAFHDEGLASPANVITASSLLVIVALLRETDSVAPMSQEVMDLMLDPPVSAGFRRLELNRLMTVEPYMILRAKGRTMPRAAEMLFDRVRASIRQF</sequence>
<dbReference type="InterPro" id="IPR050950">
    <property type="entry name" value="HTH-type_LysR_regulators"/>
</dbReference>
<evidence type="ECO:0000256" key="2">
    <source>
        <dbReference type="ARBA" id="ARBA00023015"/>
    </source>
</evidence>
<dbReference type="InterPro" id="IPR005119">
    <property type="entry name" value="LysR_subst-bd"/>
</dbReference>
<accession>A0A443LGJ7</accession>
<dbReference type="PANTHER" id="PTHR30419">
    <property type="entry name" value="HTH-TYPE TRANSCRIPTIONAL REGULATOR YBHD"/>
    <property type="match status" value="1"/>
</dbReference>
<dbReference type="PANTHER" id="PTHR30419:SF8">
    <property type="entry name" value="NITROGEN ASSIMILATION TRANSCRIPTIONAL ACTIVATOR-RELATED"/>
    <property type="match status" value="1"/>
</dbReference>
<comment type="similarity">
    <text evidence="1">Belongs to the LysR transcriptional regulatory family.</text>
</comment>
<dbReference type="GO" id="GO:0003677">
    <property type="term" value="F:DNA binding"/>
    <property type="evidence" value="ECO:0007669"/>
    <property type="project" value="UniProtKB-KW"/>
</dbReference>
<evidence type="ECO:0000256" key="3">
    <source>
        <dbReference type="ARBA" id="ARBA00023125"/>
    </source>
</evidence>
<proteinExistence type="inferred from homology"/>
<dbReference type="EMBL" id="SAVB01000011">
    <property type="protein sequence ID" value="RWR48311.1"/>
    <property type="molecule type" value="Genomic_DNA"/>
</dbReference>
<feature type="domain" description="HTH lysR-type" evidence="5">
    <location>
        <begin position="12"/>
        <end position="69"/>
    </location>
</feature>
<dbReference type="Gene3D" id="3.40.190.290">
    <property type="match status" value="1"/>
</dbReference>
<dbReference type="SUPFAM" id="SSF53850">
    <property type="entry name" value="Periplasmic binding protein-like II"/>
    <property type="match status" value="1"/>
</dbReference>
<dbReference type="InterPro" id="IPR036390">
    <property type="entry name" value="WH_DNA-bd_sf"/>
</dbReference>